<keyword evidence="4 6" id="KW-0472">Membrane</keyword>
<proteinExistence type="predicted"/>
<comment type="caution">
    <text evidence="7">The sequence shown here is derived from an EMBL/GenBank/DDBJ whole genome shotgun (WGS) entry which is preliminary data.</text>
</comment>
<dbReference type="Proteomes" id="UP001286456">
    <property type="component" value="Unassembled WGS sequence"/>
</dbReference>
<evidence type="ECO:0000256" key="6">
    <source>
        <dbReference type="SAM" id="Phobius"/>
    </source>
</evidence>
<sequence length="351" mass="38309">MNSSDSPPPPGVDPVLWDQILHLHEGCLPFLIDILPNSYTYWPNFGAGLTFSILFFLATVGHLLRYAHFRRWTSPLLALGALIETTGWASRTWSSKCPYNQTAFLIQITTLIIAPTFFAAAIYLFLNQLTTHFDLQPQFQPQPQQTPTPNQPPATKPLLLLPPRLYATVFCTCDIISLTIQAVGGALASRAAADATDTQPGTRTMVAGIAFQLATMSLFALLAGAFLLRVMRDMKSNNTTLINSMTHEVKLTLLSIGLAFVAIYVRSVYRTIELAQGWEGYLITREGYFIGLDAALMFVAVGVLLVFDPIVLLSTRETRGDTVPGGGGTSNVYDSMSSEPKQTGRGVSVEG</sequence>
<reference evidence="7" key="2">
    <citation type="submission" date="2023-06" db="EMBL/GenBank/DDBJ databases">
        <authorList>
            <consortium name="Lawrence Berkeley National Laboratory"/>
            <person name="Haridas S."/>
            <person name="Hensen N."/>
            <person name="Bonometti L."/>
            <person name="Westerberg I."/>
            <person name="Brannstrom I.O."/>
            <person name="Guillou S."/>
            <person name="Cros-Aarteil S."/>
            <person name="Calhoun S."/>
            <person name="Kuo A."/>
            <person name="Mondo S."/>
            <person name="Pangilinan J."/>
            <person name="Riley R."/>
            <person name="Labutti K."/>
            <person name="Andreopoulos B."/>
            <person name="Lipzen A."/>
            <person name="Chen C."/>
            <person name="Yanf M."/>
            <person name="Daum C."/>
            <person name="Ng V."/>
            <person name="Clum A."/>
            <person name="Steindorff A."/>
            <person name="Ohm R."/>
            <person name="Martin F."/>
            <person name="Silar P."/>
            <person name="Natvig D."/>
            <person name="Lalanne C."/>
            <person name="Gautier V."/>
            <person name="Ament-Velasquez S.L."/>
            <person name="Kruys A."/>
            <person name="Hutchinson M.I."/>
            <person name="Powell A.J."/>
            <person name="Barry K."/>
            <person name="Miller A.N."/>
            <person name="Grigoriev I.V."/>
            <person name="Debuchy R."/>
            <person name="Gladieux P."/>
            <person name="Thoren M.H."/>
            <person name="Johannesson H."/>
        </authorList>
    </citation>
    <scope>NUCLEOTIDE SEQUENCE</scope>
    <source>
        <strain evidence="7">SMH4131-1</strain>
    </source>
</reference>
<dbReference type="InterPro" id="IPR007568">
    <property type="entry name" value="RTA1"/>
</dbReference>
<accession>A0AAE0ILX1</accession>
<feature type="transmembrane region" description="Helical" evidence="6">
    <location>
        <begin position="251"/>
        <end position="269"/>
    </location>
</feature>
<organism evidence="7 8">
    <name type="scientific">Cercophora scortea</name>
    <dbReference type="NCBI Taxonomy" id="314031"/>
    <lineage>
        <taxon>Eukaryota</taxon>
        <taxon>Fungi</taxon>
        <taxon>Dikarya</taxon>
        <taxon>Ascomycota</taxon>
        <taxon>Pezizomycotina</taxon>
        <taxon>Sordariomycetes</taxon>
        <taxon>Sordariomycetidae</taxon>
        <taxon>Sordariales</taxon>
        <taxon>Lasiosphaeriaceae</taxon>
        <taxon>Cercophora</taxon>
    </lineage>
</organism>
<evidence type="ECO:0000256" key="1">
    <source>
        <dbReference type="ARBA" id="ARBA00004141"/>
    </source>
</evidence>
<keyword evidence="8" id="KW-1185">Reference proteome</keyword>
<evidence type="ECO:0000313" key="7">
    <source>
        <dbReference type="EMBL" id="KAK3327460.1"/>
    </source>
</evidence>
<evidence type="ECO:0000256" key="3">
    <source>
        <dbReference type="ARBA" id="ARBA00022989"/>
    </source>
</evidence>
<keyword evidence="3 6" id="KW-1133">Transmembrane helix</keyword>
<evidence type="ECO:0000256" key="4">
    <source>
        <dbReference type="ARBA" id="ARBA00023136"/>
    </source>
</evidence>
<dbReference type="PANTHER" id="PTHR31465:SF11">
    <property type="entry name" value="DOMAIN PROTEIN, PUTATIVE (AFU_ORTHOLOGUE AFUA_3G10770)-RELATED"/>
    <property type="match status" value="1"/>
</dbReference>
<feature type="compositionally biased region" description="Polar residues" evidence="5">
    <location>
        <begin position="330"/>
        <end position="341"/>
    </location>
</feature>
<dbReference type="AlphaFoldDB" id="A0AAE0ILX1"/>
<dbReference type="Pfam" id="PF04479">
    <property type="entry name" value="RTA1"/>
    <property type="match status" value="2"/>
</dbReference>
<evidence type="ECO:0000313" key="8">
    <source>
        <dbReference type="Proteomes" id="UP001286456"/>
    </source>
</evidence>
<evidence type="ECO:0000256" key="2">
    <source>
        <dbReference type="ARBA" id="ARBA00022692"/>
    </source>
</evidence>
<feature type="transmembrane region" description="Helical" evidence="6">
    <location>
        <begin position="289"/>
        <end position="307"/>
    </location>
</feature>
<feature type="transmembrane region" description="Helical" evidence="6">
    <location>
        <begin position="209"/>
        <end position="230"/>
    </location>
</feature>
<feature type="transmembrane region" description="Helical" evidence="6">
    <location>
        <begin position="105"/>
        <end position="126"/>
    </location>
</feature>
<dbReference type="PANTHER" id="PTHR31465">
    <property type="entry name" value="PROTEIN RTA1-RELATED"/>
    <property type="match status" value="1"/>
</dbReference>
<evidence type="ECO:0000256" key="5">
    <source>
        <dbReference type="SAM" id="MobiDB-lite"/>
    </source>
</evidence>
<dbReference type="GO" id="GO:0005886">
    <property type="term" value="C:plasma membrane"/>
    <property type="evidence" value="ECO:0007669"/>
    <property type="project" value="TreeGrafter"/>
</dbReference>
<feature type="transmembrane region" description="Helical" evidence="6">
    <location>
        <begin position="45"/>
        <end position="64"/>
    </location>
</feature>
<reference evidence="7" key="1">
    <citation type="journal article" date="2023" name="Mol. Phylogenet. Evol.">
        <title>Genome-scale phylogeny and comparative genomics of the fungal order Sordariales.</title>
        <authorList>
            <person name="Hensen N."/>
            <person name="Bonometti L."/>
            <person name="Westerberg I."/>
            <person name="Brannstrom I.O."/>
            <person name="Guillou S."/>
            <person name="Cros-Aarteil S."/>
            <person name="Calhoun S."/>
            <person name="Haridas S."/>
            <person name="Kuo A."/>
            <person name="Mondo S."/>
            <person name="Pangilinan J."/>
            <person name="Riley R."/>
            <person name="LaButti K."/>
            <person name="Andreopoulos B."/>
            <person name="Lipzen A."/>
            <person name="Chen C."/>
            <person name="Yan M."/>
            <person name="Daum C."/>
            <person name="Ng V."/>
            <person name="Clum A."/>
            <person name="Steindorff A."/>
            <person name="Ohm R.A."/>
            <person name="Martin F."/>
            <person name="Silar P."/>
            <person name="Natvig D.O."/>
            <person name="Lalanne C."/>
            <person name="Gautier V."/>
            <person name="Ament-Velasquez S.L."/>
            <person name="Kruys A."/>
            <person name="Hutchinson M.I."/>
            <person name="Powell A.J."/>
            <person name="Barry K."/>
            <person name="Miller A.N."/>
            <person name="Grigoriev I.V."/>
            <person name="Debuchy R."/>
            <person name="Gladieux P."/>
            <person name="Hiltunen Thoren M."/>
            <person name="Johannesson H."/>
        </authorList>
    </citation>
    <scope>NUCLEOTIDE SEQUENCE</scope>
    <source>
        <strain evidence="7">SMH4131-1</strain>
    </source>
</reference>
<dbReference type="GO" id="GO:0000324">
    <property type="term" value="C:fungal-type vacuole"/>
    <property type="evidence" value="ECO:0007669"/>
    <property type="project" value="TreeGrafter"/>
</dbReference>
<feature type="transmembrane region" description="Helical" evidence="6">
    <location>
        <begin position="165"/>
        <end position="189"/>
    </location>
</feature>
<feature type="region of interest" description="Disordered" evidence="5">
    <location>
        <begin position="320"/>
        <end position="351"/>
    </location>
</feature>
<dbReference type="EMBL" id="JAUEPO010000003">
    <property type="protein sequence ID" value="KAK3327460.1"/>
    <property type="molecule type" value="Genomic_DNA"/>
</dbReference>
<protein>
    <submittedName>
        <fullName evidence="7">RTA1 like protein-domain-containing protein</fullName>
    </submittedName>
</protein>
<comment type="subcellular location">
    <subcellularLocation>
        <location evidence="1">Membrane</location>
        <topology evidence="1">Multi-pass membrane protein</topology>
    </subcellularLocation>
</comment>
<gene>
    <name evidence="7" type="ORF">B0T19DRAFT_475244</name>
</gene>
<keyword evidence="2 6" id="KW-0812">Transmembrane</keyword>
<name>A0AAE0ILX1_9PEZI</name>